<dbReference type="EC" id="3.1.1.45" evidence="3"/>
<dbReference type="EMBL" id="OKRB01000033">
    <property type="protein sequence ID" value="SPE18055.1"/>
    <property type="molecule type" value="Genomic_DNA"/>
</dbReference>
<dbReference type="OrthoDB" id="3647650at2"/>
<dbReference type="AlphaFoldDB" id="A0A2N9L511"/>
<evidence type="ECO:0000256" key="1">
    <source>
        <dbReference type="SAM" id="SignalP"/>
    </source>
</evidence>
<organism evidence="3 4">
    <name type="scientific">Candidatus Sulfuritelmatomonas gaucii</name>
    <dbReference type="NCBI Taxonomy" id="2043161"/>
    <lineage>
        <taxon>Bacteria</taxon>
        <taxon>Pseudomonadati</taxon>
        <taxon>Acidobacteriota</taxon>
        <taxon>Terriglobia</taxon>
        <taxon>Terriglobales</taxon>
        <taxon>Acidobacteriaceae</taxon>
        <taxon>Candidatus Sulfuritelmatomonas</taxon>
    </lineage>
</organism>
<dbReference type="InterPro" id="IPR051049">
    <property type="entry name" value="Dienelactone_hydrolase-like"/>
</dbReference>
<feature type="chain" id="PRO_5014614824" evidence="1">
    <location>
        <begin position="28"/>
        <end position="239"/>
    </location>
</feature>
<evidence type="ECO:0000313" key="3">
    <source>
        <dbReference type="EMBL" id="SPE18055.1"/>
    </source>
</evidence>
<dbReference type="Proteomes" id="UP000239735">
    <property type="component" value="Unassembled WGS sequence"/>
</dbReference>
<dbReference type="PANTHER" id="PTHR46623">
    <property type="entry name" value="CARBOXYMETHYLENEBUTENOLIDASE-RELATED"/>
    <property type="match status" value="1"/>
</dbReference>
<feature type="signal peptide" evidence="1">
    <location>
        <begin position="1"/>
        <end position="27"/>
    </location>
</feature>
<accession>A0A2N9L511</accession>
<dbReference type="InterPro" id="IPR029058">
    <property type="entry name" value="AB_hydrolase_fold"/>
</dbReference>
<dbReference type="InterPro" id="IPR002925">
    <property type="entry name" value="Dienelactn_hydro"/>
</dbReference>
<reference evidence="4" key="1">
    <citation type="submission" date="2018-02" db="EMBL/GenBank/DDBJ databases">
        <authorList>
            <person name="Hausmann B."/>
        </authorList>
    </citation>
    <scope>NUCLEOTIDE SEQUENCE [LARGE SCALE GENOMIC DNA]</scope>
    <source>
        <strain evidence="4">Peat soil MAG SbA5</strain>
    </source>
</reference>
<protein>
    <submittedName>
        <fullName evidence="3">Putative Carboxymethylenebutenolidase</fullName>
        <ecNumber evidence="3">3.1.1.45</ecNumber>
    </submittedName>
</protein>
<evidence type="ECO:0000313" key="4">
    <source>
        <dbReference type="Proteomes" id="UP000239735"/>
    </source>
</evidence>
<keyword evidence="3" id="KW-0378">Hydrolase</keyword>
<dbReference type="Gene3D" id="3.40.50.1820">
    <property type="entry name" value="alpha/beta hydrolase"/>
    <property type="match status" value="1"/>
</dbReference>
<keyword evidence="1" id="KW-0732">Signal</keyword>
<dbReference type="Pfam" id="PF01738">
    <property type="entry name" value="DLH"/>
    <property type="match status" value="1"/>
</dbReference>
<proteinExistence type="predicted"/>
<gene>
    <name evidence="3" type="ORF">SBA5_1280002</name>
</gene>
<dbReference type="PANTHER" id="PTHR46623:SF6">
    <property type="entry name" value="ALPHA_BETA-HYDROLASES SUPERFAMILY PROTEIN"/>
    <property type="match status" value="1"/>
</dbReference>
<dbReference type="GO" id="GO:0008806">
    <property type="term" value="F:carboxymethylenebutenolidase activity"/>
    <property type="evidence" value="ECO:0007669"/>
    <property type="project" value="UniProtKB-EC"/>
</dbReference>
<sequence length="239" mass="24953">MTNSSLRLLPLVASLLAAVLFTPCALAQEEIAPSQGKGHVVVLVSGIMGPKHDKALSEAIAALGYDVYVCDGRQIAKTLGGNLRAAILAAQRSPHALPGKVALVGISLGGGFSLALGSEWPDLVAVDIVWYPATGFAARQPGFVRRMSVPVLMFAGESDHFENCCLIETARAIESSAKANNAPFELITYPGADHDFIKGGRNYNPAAYEDALNRTAVKLKAAFAGQDSTSVGAGQSSDN</sequence>
<name>A0A2N9L511_9BACT</name>
<evidence type="ECO:0000259" key="2">
    <source>
        <dbReference type="Pfam" id="PF01738"/>
    </source>
</evidence>
<feature type="domain" description="Dienelactone hydrolase" evidence="2">
    <location>
        <begin position="81"/>
        <end position="220"/>
    </location>
</feature>
<dbReference type="SUPFAM" id="SSF53474">
    <property type="entry name" value="alpha/beta-Hydrolases"/>
    <property type="match status" value="1"/>
</dbReference>